<dbReference type="Gene3D" id="3.40.50.300">
    <property type="entry name" value="P-loop containing nucleotide triphosphate hydrolases"/>
    <property type="match status" value="1"/>
</dbReference>
<organism evidence="5 6">
    <name type="scientific">Candidatus Merdicola faecigallinarum</name>
    <dbReference type="NCBI Taxonomy" id="2840862"/>
    <lineage>
        <taxon>Bacteria</taxon>
        <taxon>Bacillati</taxon>
        <taxon>Bacillota</taxon>
        <taxon>Clostridia</taxon>
        <taxon>Candidatus Merdicola</taxon>
    </lineage>
</organism>
<dbReference type="EMBL" id="DVNH01000049">
    <property type="protein sequence ID" value="HIU52271.1"/>
    <property type="molecule type" value="Genomic_DNA"/>
</dbReference>
<evidence type="ECO:0000256" key="1">
    <source>
        <dbReference type="ARBA" id="ARBA00022448"/>
    </source>
</evidence>
<dbReference type="AlphaFoldDB" id="A0A9D1M2E0"/>
<accession>A0A9D1M2E0</accession>
<dbReference type="SUPFAM" id="SSF52540">
    <property type="entry name" value="P-loop containing nucleoside triphosphate hydrolases"/>
    <property type="match status" value="1"/>
</dbReference>
<dbReference type="InterPro" id="IPR003439">
    <property type="entry name" value="ABC_transporter-like_ATP-bd"/>
</dbReference>
<gene>
    <name evidence="5" type="ORF">IAB70_06655</name>
</gene>
<reference evidence="5" key="2">
    <citation type="journal article" date="2021" name="PeerJ">
        <title>Extensive microbial diversity within the chicken gut microbiome revealed by metagenomics and culture.</title>
        <authorList>
            <person name="Gilroy R."/>
            <person name="Ravi A."/>
            <person name="Getino M."/>
            <person name="Pursley I."/>
            <person name="Horton D.L."/>
            <person name="Alikhan N.F."/>
            <person name="Baker D."/>
            <person name="Gharbi K."/>
            <person name="Hall N."/>
            <person name="Watson M."/>
            <person name="Adriaenssens E.M."/>
            <person name="Foster-Nyarko E."/>
            <person name="Jarju S."/>
            <person name="Secka A."/>
            <person name="Antonio M."/>
            <person name="Oren A."/>
            <person name="Chaudhuri R.R."/>
            <person name="La Ragione R."/>
            <person name="Hildebrand F."/>
            <person name="Pallen M.J."/>
        </authorList>
    </citation>
    <scope>NUCLEOTIDE SEQUENCE</scope>
    <source>
        <strain evidence="5">CHK195-15760</strain>
    </source>
</reference>
<keyword evidence="3 5" id="KW-0067">ATP-binding</keyword>
<evidence type="ECO:0000256" key="3">
    <source>
        <dbReference type="ARBA" id="ARBA00022840"/>
    </source>
</evidence>
<sequence>MENNIELQNVSKKYKDFELKQISFNVPQGCIVGLIGENGAGKTTTIKSILNITKAEGIIKIFGKDNKKYEKEIKEETGVVLDDSFLSEYLTAKQVNSIMKEFYKTWNTNRYINLLKQFNLPTDKLIKDFSSGMKMKLKIATAISHNPKLLILDEPTSGLDPVVRNEILDIFRKYIEEDETRSILLSTHITTDLEHISDYIVFIEKGKMIFNLPTEEVLENYGIIKCSKDDFIRLDEKDYITYKKGKYQYEVLTSDKNTIRSKYNITTIDKPSIEDIMLFYIKGEK</sequence>
<dbReference type="GO" id="GO:0016887">
    <property type="term" value="F:ATP hydrolysis activity"/>
    <property type="evidence" value="ECO:0007669"/>
    <property type="project" value="InterPro"/>
</dbReference>
<evidence type="ECO:0000313" key="5">
    <source>
        <dbReference type="EMBL" id="HIU52271.1"/>
    </source>
</evidence>
<dbReference type="PANTHER" id="PTHR42939">
    <property type="entry name" value="ABC TRANSPORTER ATP-BINDING PROTEIN ALBC-RELATED"/>
    <property type="match status" value="1"/>
</dbReference>
<evidence type="ECO:0000313" key="6">
    <source>
        <dbReference type="Proteomes" id="UP000824093"/>
    </source>
</evidence>
<protein>
    <submittedName>
        <fullName evidence="5">ABC transporter ATP-binding protein</fullName>
    </submittedName>
</protein>
<evidence type="ECO:0000256" key="2">
    <source>
        <dbReference type="ARBA" id="ARBA00022741"/>
    </source>
</evidence>
<reference evidence="5" key="1">
    <citation type="submission" date="2020-10" db="EMBL/GenBank/DDBJ databases">
        <authorList>
            <person name="Gilroy R."/>
        </authorList>
    </citation>
    <scope>NUCLEOTIDE SEQUENCE</scope>
    <source>
        <strain evidence="5">CHK195-15760</strain>
    </source>
</reference>
<dbReference type="PANTHER" id="PTHR42939:SF3">
    <property type="entry name" value="ABC TRANSPORTER ATP-BINDING COMPONENT"/>
    <property type="match status" value="1"/>
</dbReference>
<dbReference type="Proteomes" id="UP000824093">
    <property type="component" value="Unassembled WGS sequence"/>
</dbReference>
<dbReference type="PROSITE" id="PS50893">
    <property type="entry name" value="ABC_TRANSPORTER_2"/>
    <property type="match status" value="1"/>
</dbReference>
<keyword evidence="1" id="KW-0813">Transport</keyword>
<dbReference type="GO" id="GO:0005524">
    <property type="term" value="F:ATP binding"/>
    <property type="evidence" value="ECO:0007669"/>
    <property type="project" value="UniProtKB-KW"/>
</dbReference>
<dbReference type="InterPro" id="IPR017871">
    <property type="entry name" value="ABC_transporter-like_CS"/>
</dbReference>
<dbReference type="Pfam" id="PF00005">
    <property type="entry name" value="ABC_tran"/>
    <property type="match status" value="1"/>
</dbReference>
<dbReference type="SMART" id="SM00382">
    <property type="entry name" value="AAA"/>
    <property type="match status" value="1"/>
</dbReference>
<proteinExistence type="predicted"/>
<name>A0A9D1M2E0_9FIRM</name>
<dbReference type="InterPro" id="IPR027417">
    <property type="entry name" value="P-loop_NTPase"/>
</dbReference>
<evidence type="ECO:0000259" key="4">
    <source>
        <dbReference type="PROSITE" id="PS50893"/>
    </source>
</evidence>
<feature type="domain" description="ABC transporter" evidence="4">
    <location>
        <begin position="5"/>
        <end position="230"/>
    </location>
</feature>
<dbReference type="InterPro" id="IPR051782">
    <property type="entry name" value="ABC_Transporter_VariousFunc"/>
</dbReference>
<dbReference type="PROSITE" id="PS00211">
    <property type="entry name" value="ABC_TRANSPORTER_1"/>
    <property type="match status" value="1"/>
</dbReference>
<dbReference type="CDD" id="cd03230">
    <property type="entry name" value="ABC_DR_subfamily_A"/>
    <property type="match status" value="1"/>
</dbReference>
<keyword evidence="2" id="KW-0547">Nucleotide-binding</keyword>
<dbReference type="InterPro" id="IPR003593">
    <property type="entry name" value="AAA+_ATPase"/>
</dbReference>
<comment type="caution">
    <text evidence="5">The sequence shown here is derived from an EMBL/GenBank/DDBJ whole genome shotgun (WGS) entry which is preliminary data.</text>
</comment>